<evidence type="ECO:0000313" key="1">
    <source>
        <dbReference type="EMBL" id="QIP14124.1"/>
    </source>
</evidence>
<dbReference type="KEGG" id="spib:G8759_16630"/>
<dbReference type="EMBL" id="CP050063">
    <property type="protein sequence ID" value="QIP14124.1"/>
    <property type="molecule type" value="Genomic_DNA"/>
</dbReference>
<proteinExistence type="predicted"/>
<sequence>MNIKEINQLEKGNKVKHSLYGTCTVDGVIRGYGPLLLADTIAGRILLSKDSRTPTGTSVVEPLFHLLTRMTLPTSVSQSDNPNPLTGTLPRF</sequence>
<accession>A0A6G9AP67</accession>
<name>A0A6G9AP67_9BACT</name>
<keyword evidence="2" id="KW-1185">Reference proteome</keyword>
<reference evidence="1 2" key="1">
    <citation type="submission" date="2020-03" db="EMBL/GenBank/DDBJ databases">
        <authorList>
            <person name="Kim M.K."/>
        </authorList>
    </citation>
    <scope>NUCLEOTIDE SEQUENCE [LARGE SCALE GENOMIC DNA]</scope>
    <source>
        <strain evidence="1 2">BT328</strain>
    </source>
</reference>
<dbReference type="RefSeq" id="WP_167209854.1">
    <property type="nucleotide sequence ID" value="NZ_CP050063.1"/>
</dbReference>
<organism evidence="1 2">
    <name type="scientific">Spirosoma aureum</name>
    <dbReference type="NCBI Taxonomy" id="2692134"/>
    <lineage>
        <taxon>Bacteria</taxon>
        <taxon>Pseudomonadati</taxon>
        <taxon>Bacteroidota</taxon>
        <taxon>Cytophagia</taxon>
        <taxon>Cytophagales</taxon>
        <taxon>Cytophagaceae</taxon>
        <taxon>Spirosoma</taxon>
    </lineage>
</organism>
<protein>
    <submittedName>
        <fullName evidence="1">Uncharacterized protein</fullName>
    </submittedName>
</protein>
<dbReference type="Proteomes" id="UP000501802">
    <property type="component" value="Chromosome"/>
</dbReference>
<evidence type="ECO:0000313" key="2">
    <source>
        <dbReference type="Proteomes" id="UP000501802"/>
    </source>
</evidence>
<dbReference type="AlphaFoldDB" id="A0A6G9AP67"/>
<gene>
    <name evidence="1" type="ORF">G8759_16630</name>
</gene>